<dbReference type="InterPro" id="IPR003163">
    <property type="entry name" value="Tscrpt_reg_HTH_APSES-type"/>
</dbReference>
<comment type="caution">
    <text evidence="7">The sequence shown here is derived from an EMBL/GenBank/DDBJ whole genome shotgun (WGS) entry which is preliminary data.</text>
</comment>
<dbReference type="PANTHER" id="PTHR43828:SF3">
    <property type="entry name" value="CHROMO DOMAIN-CONTAINING PROTEIN"/>
    <property type="match status" value="1"/>
</dbReference>
<dbReference type="FunFam" id="3.10.260.10:FF:000001">
    <property type="entry name" value="APSES transcription factor (MbpA)"/>
    <property type="match status" value="1"/>
</dbReference>
<reference evidence="7" key="1">
    <citation type="journal article" date="2020" name="Fungal Divers.">
        <title>Resolving the Mortierellaceae phylogeny through synthesis of multi-gene phylogenetics and phylogenomics.</title>
        <authorList>
            <person name="Vandepol N."/>
            <person name="Liber J."/>
            <person name="Desiro A."/>
            <person name="Na H."/>
            <person name="Kennedy M."/>
            <person name="Barry K."/>
            <person name="Grigoriev I.V."/>
            <person name="Miller A.N."/>
            <person name="O'Donnell K."/>
            <person name="Stajich J.E."/>
            <person name="Bonito G."/>
        </authorList>
    </citation>
    <scope>NUCLEOTIDE SEQUENCE</scope>
    <source>
        <strain evidence="7">NRRL 28262</strain>
    </source>
</reference>
<name>A0AAD4DHD1_9FUNG</name>
<dbReference type="GO" id="GO:0003677">
    <property type="term" value="F:DNA binding"/>
    <property type="evidence" value="ECO:0007669"/>
    <property type="project" value="InterPro"/>
</dbReference>
<feature type="repeat" description="ANK" evidence="3">
    <location>
        <begin position="416"/>
        <end position="448"/>
    </location>
</feature>
<dbReference type="EMBL" id="JAAAIL010000210">
    <property type="protein sequence ID" value="KAG0278233.1"/>
    <property type="molecule type" value="Genomic_DNA"/>
</dbReference>
<feature type="region of interest" description="Disordered" evidence="5">
    <location>
        <begin position="469"/>
        <end position="488"/>
    </location>
</feature>
<dbReference type="Proteomes" id="UP001194580">
    <property type="component" value="Unassembled WGS sequence"/>
</dbReference>
<dbReference type="Pfam" id="PF00023">
    <property type="entry name" value="Ank"/>
    <property type="match status" value="1"/>
</dbReference>
<dbReference type="PROSITE" id="PS51299">
    <property type="entry name" value="HTH_APSES"/>
    <property type="match status" value="1"/>
</dbReference>
<dbReference type="PANTHER" id="PTHR43828">
    <property type="entry name" value="ASPARAGINASE"/>
    <property type="match status" value="1"/>
</dbReference>
<dbReference type="SMART" id="SM00248">
    <property type="entry name" value="ANK"/>
    <property type="match status" value="2"/>
</dbReference>
<dbReference type="InterPro" id="IPR036887">
    <property type="entry name" value="HTH_APSES_sf"/>
</dbReference>
<protein>
    <submittedName>
        <fullName evidence="7">Transcriptional regulator swi6</fullName>
    </submittedName>
</protein>
<dbReference type="GO" id="GO:0030907">
    <property type="term" value="C:MBF transcription complex"/>
    <property type="evidence" value="ECO:0007669"/>
    <property type="project" value="TreeGrafter"/>
</dbReference>
<feature type="compositionally biased region" description="Low complexity" evidence="5">
    <location>
        <begin position="140"/>
        <end position="154"/>
    </location>
</feature>
<keyword evidence="4" id="KW-0175">Coiled coil</keyword>
<dbReference type="SUPFAM" id="SSF48403">
    <property type="entry name" value="Ankyrin repeat"/>
    <property type="match status" value="1"/>
</dbReference>
<dbReference type="Gene3D" id="1.25.40.20">
    <property type="entry name" value="Ankyrin repeat-containing domain"/>
    <property type="match status" value="1"/>
</dbReference>
<dbReference type="Pfam" id="PF13637">
    <property type="entry name" value="Ank_4"/>
    <property type="match status" value="1"/>
</dbReference>
<feature type="coiled-coil region" evidence="4">
    <location>
        <begin position="518"/>
        <end position="569"/>
    </location>
</feature>
<feature type="compositionally biased region" description="Basic and acidic residues" evidence="5">
    <location>
        <begin position="209"/>
        <end position="219"/>
    </location>
</feature>
<dbReference type="InterPro" id="IPR051642">
    <property type="entry name" value="SWI6-like"/>
</dbReference>
<dbReference type="SMART" id="SM01252">
    <property type="entry name" value="KilA-N"/>
    <property type="match status" value="1"/>
</dbReference>
<proteinExistence type="predicted"/>
<keyword evidence="1" id="KW-0677">Repeat</keyword>
<evidence type="ECO:0000256" key="3">
    <source>
        <dbReference type="PROSITE-ProRule" id="PRU00023"/>
    </source>
</evidence>
<dbReference type="InterPro" id="IPR002110">
    <property type="entry name" value="Ankyrin_rpt"/>
</dbReference>
<evidence type="ECO:0000256" key="1">
    <source>
        <dbReference type="ARBA" id="ARBA00022737"/>
    </source>
</evidence>
<evidence type="ECO:0000256" key="2">
    <source>
        <dbReference type="ARBA" id="ARBA00023043"/>
    </source>
</evidence>
<evidence type="ECO:0000313" key="8">
    <source>
        <dbReference type="Proteomes" id="UP001194580"/>
    </source>
</evidence>
<dbReference type="Pfam" id="PF04383">
    <property type="entry name" value="KilA-N"/>
    <property type="match status" value="1"/>
</dbReference>
<feature type="domain" description="HTH APSES-type" evidence="6">
    <location>
        <begin position="5"/>
        <end position="114"/>
    </location>
</feature>
<gene>
    <name evidence="7" type="primary">SWI6_2</name>
    <name evidence="7" type="ORF">BGZ95_004430</name>
</gene>
<evidence type="ECO:0000256" key="5">
    <source>
        <dbReference type="SAM" id="MobiDB-lite"/>
    </source>
</evidence>
<evidence type="ECO:0000256" key="4">
    <source>
        <dbReference type="SAM" id="Coils"/>
    </source>
</evidence>
<dbReference type="SUPFAM" id="SSF54616">
    <property type="entry name" value="DNA-binding domain of Mlu1-box binding protein MBP1"/>
    <property type="match status" value="1"/>
</dbReference>
<evidence type="ECO:0000259" key="6">
    <source>
        <dbReference type="PROSITE" id="PS51299"/>
    </source>
</evidence>
<dbReference type="PROSITE" id="PS50297">
    <property type="entry name" value="ANK_REP_REGION"/>
    <property type="match status" value="2"/>
</dbReference>
<feature type="region of interest" description="Disordered" evidence="5">
    <location>
        <begin position="132"/>
        <end position="219"/>
    </location>
</feature>
<dbReference type="InterPro" id="IPR036770">
    <property type="entry name" value="Ankyrin_rpt-contain_sf"/>
</dbReference>
<dbReference type="PROSITE" id="PS50088">
    <property type="entry name" value="ANK_REPEAT"/>
    <property type="match status" value="2"/>
</dbReference>
<dbReference type="AlphaFoldDB" id="A0AAD4DHD1"/>
<feature type="compositionally biased region" description="Polar residues" evidence="5">
    <location>
        <begin position="160"/>
        <end position="169"/>
    </location>
</feature>
<sequence length="681" mass="74878">MASDIYTAVYSGVPVYEVMCRGIAVMRRKQDSFLNATQILKVAGIEKGRRTKILEREVLPGEHEKIQGGYGKYQGTWVPFQRGKDLAKQYEVEPLLRALFEYDVLQGEVDTVTPTKEMALMAQKTKEYAITKAAASTRQSPSAKRARSSSAKPGAAGGSQTFSTASMTPSPLHPSLNAPSPSIPPSPQWPVVDNTPARKRPKIHSPAQRYDRDFTPELEHGGHNLLQQQYRHQSFRPNGSGSSLAPPPDELPLEGAERYRSILMAIFLNDDTDDIPAMLTDPIIPEDLDIDLVIDDQGHTALHWAAALARIQVLELLVQKNADVRRVNHNGESALIRAVLVTNNYDKQSFPHLLSILHRVIPTVDHKNRTMLHHIAMMAGVRGRGAASRYYMECLLEWIARNGGDFASLVDIQDKNGDTALTIAARVGDRYLARFLIDVGANREIENKVGLRAGDFGVDDLERGPLETPFVPRAFTSAPPSKDDNGKRGKEVMHVVQKMVDELDVEFSQEIMARQGQLKDTQSLLRNATRELTETRRSIVDYRAQAQQVAEAQQKIKNLSISLEEESQRTRIFAYQKNDEELAVELAEAKSKTSANELLCKKVIAICCNIPLDKVDEMLVPLTLAVESDGASLDLSRVAGFMSRVKQQEGMGVGGSAVAPLSAAAAAVGLPAALGPASGRE</sequence>
<keyword evidence="2 3" id="KW-0040">ANK repeat</keyword>
<dbReference type="InterPro" id="IPR018004">
    <property type="entry name" value="KilA/APSES_HTH"/>
</dbReference>
<organism evidence="7 8">
    <name type="scientific">Linnemannia exigua</name>
    <dbReference type="NCBI Taxonomy" id="604196"/>
    <lineage>
        <taxon>Eukaryota</taxon>
        <taxon>Fungi</taxon>
        <taxon>Fungi incertae sedis</taxon>
        <taxon>Mucoromycota</taxon>
        <taxon>Mortierellomycotina</taxon>
        <taxon>Mortierellomycetes</taxon>
        <taxon>Mortierellales</taxon>
        <taxon>Mortierellaceae</taxon>
        <taxon>Linnemannia</taxon>
    </lineage>
</organism>
<feature type="repeat" description="ANK" evidence="3">
    <location>
        <begin position="297"/>
        <end position="329"/>
    </location>
</feature>
<dbReference type="GO" id="GO:0033309">
    <property type="term" value="C:SBF transcription complex"/>
    <property type="evidence" value="ECO:0007669"/>
    <property type="project" value="TreeGrafter"/>
</dbReference>
<accession>A0AAD4DHD1</accession>
<dbReference type="GO" id="GO:0001228">
    <property type="term" value="F:DNA-binding transcription activator activity, RNA polymerase II-specific"/>
    <property type="evidence" value="ECO:0007669"/>
    <property type="project" value="UniProtKB-ARBA"/>
</dbReference>
<evidence type="ECO:0000313" key="7">
    <source>
        <dbReference type="EMBL" id="KAG0278233.1"/>
    </source>
</evidence>
<dbReference type="Gene3D" id="3.10.260.10">
    <property type="entry name" value="Transcription regulator HTH, APSES-type DNA-binding domain"/>
    <property type="match status" value="1"/>
</dbReference>
<keyword evidence="8" id="KW-1185">Reference proteome</keyword>